<reference evidence="1" key="1">
    <citation type="submission" date="2023-01" db="EMBL/GenBank/DDBJ databases">
        <title>Sulfurovum sp. zt1-1 genome assembly.</title>
        <authorList>
            <person name="Wang J."/>
        </authorList>
    </citation>
    <scope>NUCLEOTIDE SEQUENCE</scope>
    <source>
        <strain evidence="1">Zt1-1</strain>
    </source>
</reference>
<dbReference type="Proteomes" id="UP001169069">
    <property type="component" value="Unassembled WGS sequence"/>
</dbReference>
<comment type="caution">
    <text evidence="1">The sequence shown here is derived from an EMBL/GenBank/DDBJ whole genome shotgun (WGS) entry which is preliminary data.</text>
</comment>
<keyword evidence="2" id="KW-1185">Reference proteome</keyword>
<sequence length="162" mass="17904">MMKTQRKAFSLITAIFLIVLMSSIAILVMSLSGKIIKETTGQYKKEQAMLLAKSYTELAIMTVTANDRNATGNCITDINANVGSNDPTSTGEGYRVRTRISYIGAAGDIQSCADTRELDNPSVGNNELNIIVDVYVEYKDITQGDITNSPWITYHRRTLQKI</sequence>
<proteinExistence type="predicted"/>
<evidence type="ECO:0000313" key="2">
    <source>
        <dbReference type="Proteomes" id="UP001169069"/>
    </source>
</evidence>
<protein>
    <submittedName>
        <fullName evidence="1">Type II secretion system protein</fullName>
    </submittedName>
</protein>
<gene>
    <name evidence="1" type="ORF">PGH07_03525</name>
</gene>
<dbReference type="EMBL" id="JAQIBD010000001">
    <property type="protein sequence ID" value="MDM5271237.1"/>
    <property type="molecule type" value="Genomic_DNA"/>
</dbReference>
<dbReference type="RefSeq" id="WP_289412570.1">
    <property type="nucleotide sequence ID" value="NZ_JAQIBD010000001.1"/>
</dbReference>
<organism evidence="1 2">
    <name type="scientific">Sulfurovum zhangzhouensis</name>
    <dbReference type="NCBI Taxonomy" id="3019067"/>
    <lineage>
        <taxon>Bacteria</taxon>
        <taxon>Pseudomonadati</taxon>
        <taxon>Campylobacterota</taxon>
        <taxon>Epsilonproteobacteria</taxon>
        <taxon>Campylobacterales</taxon>
        <taxon>Sulfurovaceae</taxon>
        <taxon>Sulfurovum</taxon>
    </lineage>
</organism>
<accession>A0ABT7QWT1</accession>
<evidence type="ECO:0000313" key="1">
    <source>
        <dbReference type="EMBL" id="MDM5271237.1"/>
    </source>
</evidence>
<name>A0ABT7QWT1_9BACT</name>